<dbReference type="EMBL" id="CAKLBY020000101">
    <property type="protein sequence ID" value="CAK7926535.1"/>
    <property type="molecule type" value="Genomic_DNA"/>
</dbReference>
<proteinExistence type="predicted"/>
<name>A0AAV1TZB0_9STRA</name>
<evidence type="ECO:0000256" key="1">
    <source>
        <dbReference type="SAM" id="Phobius"/>
    </source>
</evidence>
<sequence>MPIKKIETGMGIFTPSATINYNFIAGVYAFFVAICALLLAIHLYSSQLEGFYVVLVPFVPCFIWSLVVRHRWLKQSTTADETAVELKKKH</sequence>
<accession>A0AAV1TZB0</accession>
<comment type="caution">
    <text evidence="2">The sequence shown here is derived from an EMBL/GenBank/DDBJ whole genome shotgun (WGS) entry which is preliminary data.</text>
</comment>
<gene>
    <name evidence="2" type="ORF">PM001_LOCUS11685</name>
</gene>
<dbReference type="AlphaFoldDB" id="A0AAV1TZB0"/>
<keyword evidence="1" id="KW-1133">Transmembrane helix</keyword>
<reference evidence="2" key="1">
    <citation type="submission" date="2024-01" db="EMBL/GenBank/DDBJ databases">
        <authorList>
            <person name="Webb A."/>
        </authorList>
    </citation>
    <scope>NUCLEOTIDE SEQUENCE</scope>
    <source>
        <strain evidence="2">Pm1</strain>
    </source>
</reference>
<evidence type="ECO:0000313" key="3">
    <source>
        <dbReference type="Proteomes" id="UP001162060"/>
    </source>
</evidence>
<feature type="transmembrane region" description="Helical" evidence="1">
    <location>
        <begin position="50"/>
        <end position="68"/>
    </location>
</feature>
<feature type="transmembrane region" description="Helical" evidence="1">
    <location>
        <begin position="21"/>
        <end position="44"/>
    </location>
</feature>
<protein>
    <submittedName>
        <fullName evidence="2">Uncharacterized protein</fullName>
    </submittedName>
</protein>
<keyword evidence="1" id="KW-0472">Membrane</keyword>
<evidence type="ECO:0000313" key="2">
    <source>
        <dbReference type="EMBL" id="CAK7926535.1"/>
    </source>
</evidence>
<keyword evidence="1" id="KW-0812">Transmembrane</keyword>
<organism evidence="2 3">
    <name type="scientific">Peronospora matthiolae</name>
    <dbReference type="NCBI Taxonomy" id="2874970"/>
    <lineage>
        <taxon>Eukaryota</taxon>
        <taxon>Sar</taxon>
        <taxon>Stramenopiles</taxon>
        <taxon>Oomycota</taxon>
        <taxon>Peronosporomycetes</taxon>
        <taxon>Peronosporales</taxon>
        <taxon>Peronosporaceae</taxon>
        <taxon>Peronospora</taxon>
    </lineage>
</organism>
<dbReference type="Proteomes" id="UP001162060">
    <property type="component" value="Unassembled WGS sequence"/>
</dbReference>